<reference evidence="12" key="1">
    <citation type="journal article" date="2021" name="bioRxiv">
        <title>Whole Genome Assembly and Annotation of Northern Wild Rice, Zizania palustris L., Supports a Whole Genome Duplication in the Zizania Genus.</title>
        <authorList>
            <person name="Haas M."/>
            <person name="Kono T."/>
            <person name="Macchietto M."/>
            <person name="Millas R."/>
            <person name="McGilp L."/>
            <person name="Shao M."/>
            <person name="Duquette J."/>
            <person name="Hirsch C.N."/>
            <person name="Kimball J."/>
        </authorList>
    </citation>
    <scope>NUCLEOTIDE SEQUENCE</scope>
    <source>
        <tissue evidence="12">Fresh leaf tissue</tissue>
    </source>
</reference>
<keyword evidence="4" id="KW-0812">Transmembrane</keyword>
<keyword evidence="6" id="KW-0547">Nucleotide-binding</keyword>
<comment type="function">
    <text evidence="10">May be a general defense protein.</text>
</comment>
<dbReference type="Proteomes" id="UP000729402">
    <property type="component" value="Unassembled WGS sequence"/>
</dbReference>
<evidence type="ECO:0000256" key="7">
    <source>
        <dbReference type="ARBA" id="ARBA00022840"/>
    </source>
</evidence>
<feature type="non-terminal residue" evidence="12">
    <location>
        <position position="1"/>
    </location>
</feature>
<dbReference type="InterPro" id="IPR003593">
    <property type="entry name" value="AAA+_ATPase"/>
</dbReference>
<name>A0A8J5WBM3_ZIZPA</name>
<comment type="caution">
    <text evidence="12">The sequence shown here is derived from an EMBL/GenBank/DDBJ whole genome shotgun (WGS) entry which is preliminary data.</text>
</comment>
<comment type="subcellular location">
    <subcellularLocation>
        <location evidence="1">Membrane</location>
        <topology evidence="1">Multi-pass membrane protein</topology>
    </subcellularLocation>
</comment>
<keyword evidence="3" id="KW-0813">Transport</keyword>
<evidence type="ECO:0000256" key="4">
    <source>
        <dbReference type="ARBA" id="ARBA00022692"/>
    </source>
</evidence>
<dbReference type="InterPro" id="IPR017871">
    <property type="entry name" value="ABC_transporter-like_CS"/>
</dbReference>
<dbReference type="GO" id="GO:0140359">
    <property type="term" value="F:ABC-type transporter activity"/>
    <property type="evidence" value="ECO:0007669"/>
    <property type="project" value="InterPro"/>
</dbReference>
<dbReference type="FunFam" id="3.40.50.300:FF:000532">
    <property type="entry name" value="ABC transporter G family member 34"/>
    <property type="match status" value="1"/>
</dbReference>
<dbReference type="OrthoDB" id="687845at2759"/>
<keyword evidence="8" id="KW-1133">Transmembrane helix</keyword>
<evidence type="ECO:0000256" key="3">
    <source>
        <dbReference type="ARBA" id="ARBA00022448"/>
    </source>
</evidence>
<keyword evidence="7" id="KW-0067">ATP-binding</keyword>
<protein>
    <recommendedName>
        <fullName evidence="11">ABC transporter domain-containing protein</fullName>
    </recommendedName>
</protein>
<keyword evidence="13" id="KW-1185">Reference proteome</keyword>
<evidence type="ECO:0000256" key="8">
    <source>
        <dbReference type="ARBA" id="ARBA00022989"/>
    </source>
</evidence>
<evidence type="ECO:0000256" key="9">
    <source>
        <dbReference type="ARBA" id="ARBA00023136"/>
    </source>
</evidence>
<dbReference type="InterPro" id="IPR003439">
    <property type="entry name" value="ABC_transporter-like_ATP-bd"/>
</dbReference>
<evidence type="ECO:0000256" key="1">
    <source>
        <dbReference type="ARBA" id="ARBA00004141"/>
    </source>
</evidence>
<dbReference type="Pfam" id="PF00005">
    <property type="entry name" value="ABC_tran"/>
    <property type="match status" value="1"/>
</dbReference>
<dbReference type="Pfam" id="PF19055">
    <property type="entry name" value="ABC2_membrane_7"/>
    <property type="match status" value="1"/>
</dbReference>
<evidence type="ECO:0000256" key="5">
    <source>
        <dbReference type="ARBA" id="ARBA00022737"/>
    </source>
</evidence>
<dbReference type="PROSITE" id="PS00211">
    <property type="entry name" value="ABC_TRANSPORTER_1"/>
    <property type="match status" value="1"/>
</dbReference>
<evidence type="ECO:0000313" key="12">
    <source>
        <dbReference type="EMBL" id="KAG8087773.1"/>
    </source>
</evidence>
<dbReference type="InterPro" id="IPR043926">
    <property type="entry name" value="ABCG_dom"/>
</dbReference>
<dbReference type="GO" id="GO:0016020">
    <property type="term" value="C:membrane"/>
    <property type="evidence" value="ECO:0007669"/>
    <property type="project" value="UniProtKB-SubCell"/>
</dbReference>
<dbReference type="GO" id="GO:0016887">
    <property type="term" value="F:ATP hydrolysis activity"/>
    <property type="evidence" value="ECO:0007669"/>
    <property type="project" value="InterPro"/>
</dbReference>
<feature type="domain" description="ABC transporter" evidence="11">
    <location>
        <begin position="60"/>
        <end position="340"/>
    </location>
</feature>
<comment type="similarity">
    <text evidence="2">Belongs to the ABC transporter superfamily. ABCG family. PDR (TC 3.A.1.205) subfamily.</text>
</comment>
<evidence type="ECO:0000259" key="11">
    <source>
        <dbReference type="PROSITE" id="PS50893"/>
    </source>
</evidence>
<dbReference type="GO" id="GO:0005524">
    <property type="term" value="F:ATP binding"/>
    <property type="evidence" value="ECO:0007669"/>
    <property type="project" value="UniProtKB-KW"/>
</dbReference>
<keyword evidence="9" id="KW-0472">Membrane</keyword>
<evidence type="ECO:0000256" key="10">
    <source>
        <dbReference type="ARBA" id="ARBA00037747"/>
    </source>
</evidence>
<dbReference type="EMBL" id="JAAALK010000082">
    <property type="protein sequence ID" value="KAG8087773.1"/>
    <property type="molecule type" value="Genomic_DNA"/>
</dbReference>
<sequence length="365" mass="40769">MEGEAHILTHEDNQAFLQLLRENMQLLGMEAAKVEVRFEEVSVEADVRAVDRRTLPTLLNSTVNVAQEIAASLRMCANRKRRIKIINGVSGTIRSSRMTLVLGAPGSGKTTFLRALAGKLDPSLKLKGKVMYNEEICSSTPCYLRAYVSQHDLHHAEMTVRETINFSSQMLGTNNTFEMLGEAIRKQNANNKAEQYIELFTKATTFGARSDLATNYIIKILGLSECADTIIGDDLRRGISGGQKKRVTIGEMLIGFSKCFFMDDISTGLDSSTTFDIIKFLQQMAHTLELTMVISLLQPPPETFELFDDIILLCEGQIVYHGPRENAIDFFGGIGFKCPSRKNVADFLQEVTSKMDQKQYWAGNE</sequence>
<dbReference type="PROSITE" id="PS50893">
    <property type="entry name" value="ABC_TRANSPORTER_2"/>
    <property type="match status" value="1"/>
</dbReference>
<proteinExistence type="inferred from homology"/>
<evidence type="ECO:0000256" key="2">
    <source>
        <dbReference type="ARBA" id="ARBA00006012"/>
    </source>
</evidence>
<dbReference type="SMART" id="SM00382">
    <property type="entry name" value="AAA"/>
    <property type="match status" value="1"/>
</dbReference>
<organism evidence="12 13">
    <name type="scientific">Zizania palustris</name>
    <name type="common">Northern wild rice</name>
    <dbReference type="NCBI Taxonomy" id="103762"/>
    <lineage>
        <taxon>Eukaryota</taxon>
        <taxon>Viridiplantae</taxon>
        <taxon>Streptophyta</taxon>
        <taxon>Embryophyta</taxon>
        <taxon>Tracheophyta</taxon>
        <taxon>Spermatophyta</taxon>
        <taxon>Magnoliopsida</taxon>
        <taxon>Liliopsida</taxon>
        <taxon>Poales</taxon>
        <taxon>Poaceae</taxon>
        <taxon>BOP clade</taxon>
        <taxon>Oryzoideae</taxon>
        <taxon>Oryzeae</taxon>
        <taxon>Zizaniinae</taxon>
        <taxon>Zizania</taxon>
    </lineage>
</organism>
<reference evidence="12" key="2">
    <citation type="submission" date="2021-02" db="EMBL/GenBank/DDBJ databases">
        <authorList>
            <person name="Kimball J.A."/>
            <person name="Haas M.W."/>
            <person name="Macchietto M."/>
            <person name="Kono T."/>
            <person name="Duquette J."/>
            <person name="Shao M."/>
        </authorList>
    </citation>
    <scope>NUCLEOTIDE SEQUENCE</scope>
    <source>
        <tissue evidence="12">Fresh leaf tissue</tissue>
    </source>
</reference>
<gene>
    <name evidence="12" type="ORF">GUJ93_ZPchr0010g10237</name>
</gene>
<keyword evidence="5" id="KW-0677">Repeat</keyword>
<dbReference type="PANTHER" id="PTHR19241">
    <property type="entry name" value="ATP-BINDING CASSETTE TRANSPORTER"/>
    <property type="match status" value="1"/>
</dbReference>
<evidence type="ECO:0000256" key="6">
    <source>
        <dbReference type="ARBA" id="ARBA00022741"/>
    </source>
</evidence>
<evidence type="ECO:0000313" key="13">
    <source>
        <dbReference type="Proteomes" id="UP000729402"/>
    </source>
</evidence>
<accession>A0A8J5WBM3</accession>
<dbReference type="AlphaFoldDB" id="A0A8J5WBM3"/>